<organism evidence="1 2">
    <name type="scientific">Paenibacillus favisporus</name>
    <dbReference type="NCBI Taxonomy" id="221028"/>
    <lineage>
        <taxon>Bacteria</taxon>
        <taxon>Bacillati</taxon>
        <taxon>Bacillota</taxon>
        <taxon>Bacilli</taxon>
        <taxon>Bacillales</taxon>
        <taxon>Paenibacillaceae</taxon>
        <taxon>Paenibacillus</taxon>
    </lineage>
</organism>
<sequence>MNEWKEIDWRRKQGQHVSLAAKRQPLNKPAAFILDELLHFR</sequence>
<reference evidence="1 2" key="1">
    <citation type="submission" date="2024-06" db="EMBL/GenBank/DDBJ databases">
        <title>Genomic Encyclopedia of Type Strains, Phase IV (KMG-IV): sequencing the most valuable type-strain genomes for metagenomic binning, comparative biology and taxonomic classification.</title>
        <authorList>
            <person name="Goeker M."/>
        </authorList>
    </citation>
    <scope>NUCLEOTIDE SEQUENCE [LARGE SCALE GENOMIC DNA]</scope>
    <source>
        <strain evidence="1 2">DSM 17253</strain>
    </source>
</reference>
<dbReference type="EMBL" id="JBEPLV010000006">
    <property type="protein sequence ID" value="MET3548427.1"/>
    <property type="molecule type" value="Genomic_DNA"/>
</dbReference>
<name>A0ABV2F9U6_9BACL</name>
<proteinExistence type="predicted"/>
<dbReference type="RefSeq" id="WP_354500817.1">
    <property type="nucleotide sequence ID" value="NZ_JBEPLV010000006.1"/>
</dbReference>
<keyword evidence="2" id="KW-1185">Reference proteome</keyword>
<protein>
    <submittedName>
        <fullName evidence="1">Uncharacterized protein</fullName>
    </submittedName>
</protein>
<gene>
    <name evidence="1" type="ORF">ABID47_005057</name>
</gene>
<evidence type="ECO:0000313" key="2">
    <source>
        <dbReference type="Proteomes" id="UP001549098"/>
    </source>
</evidence>
<comment type="caution">
    <text evidence="1">The sequence shown here is derived from an EMBL/GenBank/DDBJ whole genome shotgun (WGS) entry which is preliminary data.</text>
</comment>
<dbReference type="Proteomes" id="UP001549098">
    <property type="component" value="Unassembled WGS sequence"/>
</dbReference>
<accession>A0ABV2F9U6</accession>
<evidence type="ECO:0000313" key="1">
    <source>
        <dbReference type="EMBL" id="MET3548427.1"/>
    </source>
</evidence>